<evidence type="ECO:0000256" key="7">
    <source>
        <dbReference type="ARBA" id="ARBA00023136"/>
    </source>
</evidence>
<comment type="similarity">
    <text evidence="2 9">Belongs to the SLC41A transporter family.</text>
</comment>
<dbReference type="CDD" id="cd04606">
    <property type="entry name" value="CBS_pair_Mg_transporter"/>
    <property type="match status" value="1"/>
</dbReference>
<dbReference type="InterPro" id="IPR036739">
    <property type="entry name" value="SLC41_membr_dom_sf"/>
</dbReference>
<feature type="domain" description="CBS" evidence="10">
    <location>
        <begin position="134"/>
        <end position="196"/>
    </location>
</feature>
<feature type="transmembrane region" description="Helical" evidence="9">
    <location>
        <begin position="360"/>
        <end position="379"/>
    </location>
</feature>
<feature type="transmembrane region" description="Helical" evidence="9">
    <location>
        <begin position="391"/>
        <end position="414"/>
    </location>
</feature>
<dbReference type="SUPFAM" id="SSF54631">
    <property type="entry name" value="CBS-domain pair"/>
    <property type="match status" value="1"/>
</dbReference>
<dbReference type="GO" id="GO:0046872">
    <property type="term" value="F:metal ion binding"/>
    <property type="evidence" value="ECO:0007669"/>
    <property type="project" value="UniProtKB-KW"/>
</dbReference>
<dbReference type="PANTHER" id="PTHR43773">
    <property type="entry name" value="MAGNESIUM TRANSPORTER MGTE"/>
    <property type="match status" value="1"/>
</dbReference>
<accession>A0AAE4BTF2</accession>
<dbReference type="SMART" id="SM00924">
    <property type="entry name" value="MgtE_N"/>
    <property type="match status" value="1"/>
</dbReference>
<dbReference type="PANTHER" id="PTHR43773:SF1">
    <property type="entry name" value="MAGNESIUM TRANSPORTER MGTE"/>
    <property type="match status" value="1"/>
</dbReference>
<gene>
    <name evidence="11" type="ORF">HNQ88_002821</name>
</gene>
<dbReference type="SUPFAM" id="SSF161093">
    <property type="entry name" value="MgtE membrane domain-like"/>
    <property type="match status" value="1"/>
</dbReference>
<dbReference type="GO" id="GO:0005886">
    <property type="term" value="C:plasma membrane"/>
    <property type="evidence" value="ECO:0007669"/>
    <property type="project" value="UniProtKB-SubCell"/>
</dbReference>
<feature type="transmembrane region" description="Helical" evidence="9">
    <location>
        <begin position="434"/>
        <end position="455"/>
    </location>
</feature>
<dbReference type="Pfam" id="PF01769">
    <property type="entry name" value="MgtE"/>
    <property type="match status" value="1"/>
</dbReference>
<keyword evidence="6 9" id="KW-1133">Transmembrane helix</keyword>
<dbReference type="Gene3D" id="1.10.357.20">
    <property type="entry name" value="SLC41 divalent cation transporters, integral membrane domain"/>
    <property type="match status" value="1"/>
</dbReference>
<keyword evidence="9" id="KW-1003">Cell membrane</keyword>
<evidence type="ECO:0000313" key="12">
    <source>
        <dbReference type="Proteomes" id="UP001185092"/>
    </source>
</evidence>
<dbReference type="InterPro" id="IPR000644">
    <property type="entry name" value="CBS_dom"/>
</dbReference>
<keyword evidence="4 9" id="KW-0812">Transmembrane</keyword>
<feature type="transmembrane region" description="Helical" evidence="9">
    <location>
        <begin position="284"/>
        <end position="304"/>
    </location>
</feature>
<comment type="subcellular location">
    <subcellularLocation>
        <location evidence="9">Cell membrane</location>
        <topology evidence="9">Multi-pass membrane protein</topology>
    </subcellularLocation>
    <subcellularLocation>
        <location evidence="1">Membrane</location>
        <topology evidence="1">Multi-pass membrane protein</topology>
    </subcellularLocation>
</comment>
<evidence type="ECO:0000256" key="3">
    <source>
        <dbReference type="ARBA" id="ARBA00022448"/>
    </source>
</evidence>
<sequence length="456" mass="50793">MMKRANFDSTQHISGEYSNIYENIKQKPAIEISEYLATLELQATIGVLLCFTRAEQADIYSDFSNTIQLDIFNALKRREFSKVFIAMKSDDRVDFYQSLTAEQQASLLPFLDKATREDVYHLNLYDPECAGGIMSTDFASIREQMTVSEAIEKVRRDSPSKKTIYYVYVVDSNKTLRGFVTLKDLILAKPEELVKNILHDDFAWANIYEDQEIVAKKIEKYDLVAIPVLNNEMQLAGIVTHDDAIEIIRAEQTEDLEKLMGIIPDENEYTYSQTSAWGHFKKRVLWILSLAIMGLISGVILHSYEEALESLIILALYMPMVADTGGNSGSQAATVVIRALALGDIKLSDWFKVIFKEARVGFMLSLCLGLVTLGKVSLLSNNAVLPEGFSLLQVGSVIALALSLQVIVSTIIGATMPLIVKRLNGDPAVVASPAITTIVDITGMLIYFGTATFFLF</sequence>
<comment type="subunit">
    <text evidence="9">Homodimer.</text>
</comment>
<dbReference type="GO" id="GO:0015095">
    <property type="term" value="F:magnesium ion transmembrane transporter activity"/>
    <property type="evidence" value="ECO:0007669"/>
    <property type="project" value="UniProtKB-UniRule"/>
</dbReference>
<evidence type="ECO:0000256" key="6">
    <source>
        <dbReference type="ARBA" id="ARBA00022989"/>
    </source>
</evidence>
<keyword evidence="3 9" id="KW-0813">Transport</keyword>
<dbReference type="InterPro" id="IPR046342">
    <property type="entry name" value="CBS_dom_sf"/>
</dbReference>
<keyword evidence="9" id="KW-0479">Metal-binding</keyword>
<dbReference type="InterPro" id="IPR006668">
    <property type="entry name" value="Mg_transptr_MgtE_intracell_dom"/>
</dbReference>
<protein>
    <recommendedName>
        <fullName evidence="9">Magnesium transporter MgtE</fullName>
    </recommendedName>
</protein>
<dbReference type="RefSeq" id="WP_309939537.1">
    <property type="nucleotide sequence ID" value="NZ_AP025305.1"/>
</dbReference>
<evidence type="ECO:0000256" key="5">
    <source>
        <dbReference type="ARBA" id="ARBA00022842"/>
    </source>
</evidence>
<dbReference type="SUPFAM" id="SSF158791">
    <property type="entry name" value="MgtE N-terminal domain-like"/>
    <property type="match status" value="1"/>
</dbReference>
<dbReference type="NCBIfam" id="TIGR00400">
    <property type="entry name" value="mgtE"/>
    <property type="match status" value="1"/>
</dbReference>
<comment type="caution">
    <text evidence="9">Lacks conserved residue(s) required for the propagation of feature annotation.</text>
</comment>
<comment type="caution">
    <text evidence="11">The sequence shown here is derived from an EMBL/GenBank/DDBJ whole genome shotgun (WGS) entry which is preliminary data.</text>
</comment>
<evidence type="ECO:0000313" key="11">
    <source>
        <dbReference type="EMBL" id="MDR6239773.1"/>
    </source>
</evidence>
<dbReference type="EMBL" id="JAVDQD010000003">
    <property type="protein sequence ID" value="MDR6239773.1"/>
    <property type="molecule type" value="Genomic_DNA"/>
</dbReference>
<dbReference type="Proteomes" id="UP001185092">
    <property type="component" value="Unassembled WGS sequence"/>
</dbReference>
<keyword evidence="5 9" id="KW-0460">Magnesium</keyword>
<dbReference type="Gene3D" id="1.25.60.10">
    <property type="entry name" value="MgtE N-terminal domain-like"/>
    <property type="match status" value="1"/>
</dbReference>
<reference evidence="11" key="1">
    <citation type="submission" date="2023-07" db="EMBL/GenBank/DDBJ databases">
        <title>Genomic Encyclopedia of Type Strains, Phase IV (KMG-IV): sequencing the most valuable type-strain genomes for metagenomic binning, comparative biology and taxonomic classification.</title>
        <authorList>
            <person name="Goeker M."/>
        </authorList>
    </citation>
    <scope>NUCLEOTIDE SEQUENCE</scope>
    <source>
        <strain evidence="11">DSM 26174</strain>
    </source>
</reference>
<organism evidence="11 12">
    <name type="scientific">Aureibacter tunicatorum</name>
    <dbReference type="NCBI Taxonomy" id="866807"/>
    <lineage>
        <taxon>Bacteria</taxon>
        <taxon>Pseudomonadati</taxon>
        <taxon>Bacteroidota</taxon>
        <taxon>Cytophagia</taxon>
        <taxon>Cytophagales</taxon>
        <taxon>Persicobacteraceae</taxon>
        <taxon>Aureibacter</taxon>
    </lineage>
</organism>
<dbReference type="InterPro" id="IPR006669">
    <property type="entry name" value="MgtE_transporter"/>
</dbReference>
<dbReference type="Pfam" id="PF03448">
    <property type="entry name" value="MgtE_N"/>
    <property type="match status" value="1"/>
</dbReference>
<evidence type="ECO:0000259" key="10">
    <source>
        <dbReference type="PROSITE" id="PS51371"/>
    </source>
</evidence>
<dbReference type="Pfam" id="PF00571">
    <property type="entry name" value="CBS"/>
    <property type="match status" value="2"/>
</dbReference>
<dbReference type="InterPro" id="IPR006667">
    <property type="entry name" value="SLC41_membr_dom"/>
</dbReference>
<evidence type="ECO:0000256" key="4">
    <source>
        <dbReference type="ARBA" id="ARBA00022692"/>
    </source>
</evidence>
<evidence type="ECO:0000256" key="1">
    <source>
        <dbReference type="ARBA" id="ARBA00004141"/>
    </source>
</evidence>
<dbReference type="InterPro" id="IPR038076">
    <property type="entry name" value="MgtE_N_sf"/>
</dbReference>
<dbReference type="PROSITE" id="PS51371">
    <property type="entry name" value="CBS"/>
    <property type="match status" value="1"/>
</dbReference>
<proteinExistence type="inferred from homology"/>
<evidence type="ECO:0000256" key="8">
    <source>
        <dbReference type="PROSITE-ProRule" id="PRU00703"/>
    </source>
</evidence>
<dbReference type="SMART" id="SM00116">
    <property type="entry name" value="CBS"/>
    <property type="match status" value="2"/>
</dbReference>
<evidence type="ECO:0000256" key="2">
    <source>
        <dbReference type="ARBA" id="ARBA00009749"/>
    </source>
</evidence>
<keyword evidence="7 9" id="KW-0472">Membrane</keyword>
<name>A0AAE4BTF2_9BACT</name>
<dbReference type="AlphaFoldDB" id="A0AAE4BTF2"/>
<dbReference type="Gene3D" id="3.10.580.10">
    <property type="entry name" value="CBS-domain"/>
    <property type="match status" value="1"/>
</dbReference>
<evidence type="ECO:0000256" key="9">
    <source>
        <dbReference type="RuleBase" id="RU362011"/>
    </source>
</evidence>
<keyword evidence="8" id="KW-0129">CBS domain</keyword>
<comment type="function">
    <text evidence="9">Acts as a magnesium transporter.</text>
</comment>
<keyword evidence="12" id="KW-1185">Reference proteome</keyword>